<evidence type="ECO:0000256" key="5">
    <source>
        <dbReference type="ARBA" id="ARBA00023159"/>
    </source>
</evidence>
<gene>
    <name evidence="11" type="primary">nut1</name>
    <name evidence="9" type="synonym">MED5</name>
    <name evidence="11" type="ORF">LAWI1_G007904</name>
</gene>
<comment type="similarity">
    <text evidence="2 9">Belongs to the Mediator complex subunit 5 family.</text>
</comment>
<evidence type="ECO:0000256" key="7">
    <source>
        <dbReference type="ARBA" id="ARBA00023242"/>
    </source>
</evidence>
<feature type="compositionally biased region" description="Polar residues" evidence="10">
    <location>
        <begin position="10"/>
        <end position="19"/>
    </location>
</feature>
<proteinExistence type="inferred from homology"/>
<keyword evidence="4 9" id="KW-0805">Transcription regulation</keyword>
<feature type="non-terminal residue" evidence="11">
    <location>
        <position position="929"/>
    </location>
</feature>
<comment type="subunit">
    <text evidence="9">Component of the Mediator complex.</text>
</comment>
<sequence>MAFNNHHAGPSSQGFQASSFPDYGSPSSNDRRATDPSFDIIEWYPQFQSCHRYFLDVAQHTIPVQALAAFINIQLPFQKQAFPVTSSAASSSRSAGPELGVHLRPNPFANQQNPSQPHAVSLIPYLRRLVATGHDSPSVLHGFFGDDWLRGVGSLHEIERRNYLFAAKSTDWMKVKQAYDMSPEETVPFLRPLQDVSEKEIQAAESTWSEWLAMQDWMLGPRAPETMGRNPRVKREAEQYSEAVTFASRHRITSHQHPNTTQPPDHTASITTPPLDYLFNPPPCNIILLEKRYTTILPLSITIMFAPASWQTFLDHSLATRLDPEIFETYVQILSSKQPLPPSPISDIFLRPTETNTSSLDPCIPRYVQILLSLELVTVPSLLRALLRYSSSKVVQEQDDEAQGVEKKKKKVHGWSNSTASEETLFYRLARTISSATAPRTMQEAVELIRVCIQWMETELAASNTAQGMLEPGRTEEMNAHTMALGTLVVAVVENAQVINVLGKVSAPKGMGKELSQTLGAFVPLLLHTSPQSAARLELFRTQTLVAVEPVDKKNVEANKEIDELLDEGMGIDSMVVVELPSMNSRAGLYIYLNSLLVARPLIDDAAIFSYLNNRYQGDIQQTIIDLILASFDILANATFRNERVQATTILRSFLINKIPLLLTTLSSSLFPPLTSEYCITEALSHVDTNAFPTLSNMFDESSTNNMFSDSVRQDFCFSCCLHGLIAESSIETLLGDIPMQSLPAGGRYLKEDLVQQCLSDPERAEGLIDELEHMDGNVGAISQAITEVIGRLCTNKETMSLKGLCSQLARKPSSLDVMLLFDKATTILQPICDLLDNWRYDDDQGEYQPVYEEFGSILLLVLSFTHRYNLSTVDLGVRAADSFVAKLLNQGHLSRAMDELTEQEQNQLDGWIRGLFDNESGGLGDELM</sequence>
<evidence type="ECO:0000256" key="2">
    <source>
        <dbReference type="ARBA" id="ARBA00008782"/>
    </source>
</evidence>
<evidence type="ECO:0000256" key="9">
    <source>
        <dbReference type="RuleBase" id="RU364142"/>
    </source>
</evidence>
<keyword evidence="7 9" id="KW-0539">Nucleus</keyword>
<keyword evidence="5 9" id="KW-0010">Activator</keyword>
<protein>
    <recommendedName>
        <fullName evidence="3 9">Mediator of RNA polymerase II transcription subunit 5</fullName>
    </recommendedName>
    <alternativeName>
        <fullName evidence="8 9">Mediator complex subunit 5</fullName>
    </alternativeName>
</protein>
<evidence type="ECO:0000256" key="8">
    <source>
        <dbReference type="ARBA" id="ARBA00031256"/>
    </source>
</evidence>
<comment type="subcellular location">
    <subcellularLocation>
        <location evidence="1 9">Nucleus</location>
    </subcellularLocation>
</comment>
<evidence type="ECO:0000256" key="3">
    <source>
        <dbReference type="ARBA" id="ARBA00020628"/>
    </source>
</evidence>
<dbReference type="InterPro" id="IPR014801">
    <property type="entry name" value="Mediator_Med5_fun"/>
</dbReference>
<dbReference type="GO" id="GO:0016592">
    <property type="term" value="C:mediator complex"/>
    <property type="evidence" value="ECO:0007669"/>
    <property type="project" value="InterPro"/>
</dbReference>
<dbReference type="GO" id="GO:0006357">
    <property type="term" value="P:regulation of transcription by RNA polymerase II"/>
    <property type="evidence" value="ECO:0007669"/>
    <property type="project" value="InterPro"/>
</dbReference>
<dbReference type="AlphaFoldDB" id="A0A559M0U4"/>
<evidence type="ECO:0000256" key="1">
    <source>
        <dbReference type="ARBA" id="ARBA00004123"/>
    </source>
</evidence>
<keyword evidence="12" id="KW-1185">Reference proteome</keyword>
<comment type="function">
    <text evidence="9">Component of the Mediator complex, a coactivator involved in the regulated transcription of nearly all RNA polymerase II-dependent genes. Mediator functions as a bridge to convey information from gene-specific regulatory proteins to the basal RNA polymerase II transcription machinery. Mediator is recruited to promoters by direct interactions with regulatory proteins and serves as a scaffold for the assembly of a functional preinitiation complex with RNA polymerase II and the general transcription factors.</text>
</comment>
<dbReference type="Proteomes" id="UP000315522">
    <property type="component" value="Unassembled WGS sequence"/>
</dbReference>
<accession>A0A559M0U4</accession>
<name>A0A559M0U4_9HELO</name>
<reference evidence="11 12" key="1">
    <citation type="submission" date="2018-05" db="EMBL/GenBank/DDBJ databases">
        <title>Genome sequencing and assembly of the regulated plant pathogen Lachnellula willkommii and related sister species for the development of diagnostic species identification markers.</title>
        <authorList>
            <person name="Giroux E."/>
            <person name="Bilodeau G."/>
        </authorList>
    </citation>
    <scope>NUCLEOTIDE SEQUENCE [LARGE SCALE GENOMIC DNA]</scope>
    <source>
        <strain evidence="11 12">CBS 172.35</strain>
    </source>
</reference>
<dbReference type="GO" id="GO:0003712">
    <property type="term" value="F:transcription coregulator activity"/>
    <property type="evidence" value="ECO:0007669"/>
    <property type="project" value="InterPro"/>
</dbReference>
<evidence type="ECO:0000256" key="4">
    <source>
        <dbReference type="ARBA" id="ARBA00023015"/>
    </source>
</evidence>
<evidence type="ECO:0000256" key="6">
    <source>
        <dbReference type="ARBA" id="ARBA00023163"/>
    </source>
</evidence>
<dbReference type="PANTHER" id="PTHR35784:SF1">
    <property type="entry name" value="MEDIATOR OF RNA POLYMERASE II TRANSCRIPTION SUBUNIT 5"/>
    <property type="match status" value="1"/>
</dbReference>
<dbReference type="Pfam" id="PF08689">
    <property type="entry name" value="Med5"/>
    <property type="match status" value="1"/>
</dbReference>
<organism evidence="11 12">
    <name type="scientific">Lachnellula willkommii</name>
    <dbReference type="NCBI Taxonomy" id="215461"/>
    <lineage>
        <taxon>Eukaryota</taxon>
        <taxon>Fungi</taxon>
        <taxon>Dikarya</taxon>
        <taxon>Ascomycota</taxon>
        <taxon>Pezizomycotina</taxon>
        <taxon>Leotiomycetes</taxon>
        <taxon>Helotiales</taxon>
        <taxon>Lachnaceae</taxon>
        <taxon>Lachnellula</taxon>
    </lineage>
</organism>
<evidence type="ECO:0000256" key="10">
    <source>
        <dbReference type="SAM" id="MobiDB-lite"/>
    </source>
</evidence>
<evidence type="ECO:0000313" key="12">
    <source>
        <dbReference type="Proteomes" id="UP000315522"/>
    </source>
</evidence>
<keyword evidence="6 9" id="KW-0804">Transcription</keyword>
<evidence type="ECO:0000313" key="11">
    <source>
        <dbReference type="EMBL" id="TVY86576.1"/>
    </source>
</evidence>
<feature type="region of interest" description="Disordered" evidence="10">
    <location>
        <begin position="1"/>
        <end position="32"/>
    </location>
</feature>
<dbReference type="PANTHER" id="PTHR35784">
    <property type="entry name" value="MEDIATOR OF RNA POLYMERASE II TRANSCRIPTION SUBUNIT 5"/>
    <property type="match status" value="1"/>
</dbReference>
<comment type="caution">
    <text evidence="11">The sequence shown here is derived from an EMBL/GenBank/DDBJ whole genome shotgun (WGS) entry which is preliminary data.</text>
</comment>
<dbReference type="EMBL" id="QGML01003340">
    <property type="protein sequence ID" value="TVY86576.1"/>
    <property type="molecule type" value="Genomic_DNA"/>
</dbReference>